<dbReference type="AlphaFoldDB" id="A0A0S2K354"/>
<dbReference type="OrthoDB" id="6291006at2"/>
<dbReference type="STRING" id="161398.PP2015_2250"/>
<protein>
    <submittedName>
        <fullName evidence="1">Uncharacterized protein</fullName>
    </submittedName>
</protein>
<dbReference type="Proteomes" id="UP000061457">
    <property type="component" value="Chromosome I"/>
</dbReference>
<sequence length="204" mass="24502">MEHLLKDELMALFAKYDKQKFDQVNGDYDSSEYESFLEYQLLGVSKFIKSIAYKMEEVELLGVATKIELDILHDIEKENQERDEYYQFQSDEHEYYMQARSFCIQLFYEECRYHADMTKYHDIVEENRFSLEKAGLLDKLKRYIDEKKVLDKIYNEVKHSLMYCTEGDLPEKTVVDEMFKAELQEIYRKAENHIAKQLKKATTV</sequence>
<gene>
    <name evidence="1" type="ORF">PP2015_2250</name>
</gene>
<name>A0A0S2K354_9GAMM</name>
<dbReference type="PATRIC" id="fig|161398.10.peg.2290"/>
<reference evidence="1 2" key="1">
    <citation type="submission" date="2015-11" db="EMBL/GenBank/DDBJ databases">
        <authorList>
            <person name="Zhang Y."/>
            <person name="Guo Z."/>
        </authorList>
    </citation>
    <scope>NUCLEOTIDE SEQUENCE [LARGE SCALE GENOMIC DNA]</scope>
    <source>
        <strain evidence="1 2">KCTC 12086</strain>
    </source>
</reference>
<accession>A0A0S2K354</accession>
<evidence type="ECO:0000313" key="2">
    <source>
        <dbReference type="Proteomes" id="UP000061457"/>
    </source>
</evidence>
<dbReference type="RefSeq" id="WP_058030453.1">
    <property type="nucleotide sequence ID" value="NZ_CP013187.1"/>
</dbReference>
<evidence type="ECO:0000313" key="1">
    <source>
        <dbReference type="EMBL" id="ALO42747.1"/>
    </source>
</evidence>
<keyword evidence="2" id="KW-1185">Reference proteome</keyword>
<dbReference type="EMBL" id="CP013187">
    <property type="protein sequence ID" value="ALO42747.1"/>
    <property type="molecule type" value="Genomic_DNA"/>
</dbReference>
<dbReference type="KEGG" id="pphe:PP2015_2250"/>
<proteinExistence type="predicted"/>
<organism evidence="1 2">
    <name type="scientific">Pseudoalteromonas phenolica</name>
    <dbReference type="NCBI Taxonomy" id="161398"/>
    <lineage>
        <taxon>Bacteria</taxon>
        <taxon>Pseudomonadati</taxon>
        <taxon>Pseudomonadota</taxon>
        <taxon>Gammaproteobacteria</taxon>
        <taxon>Alteromonadales</taxon>
        <taxon>Pseudoalteromonadaceae</taxon>
        <taxon>Pseudoalteromonas</taxon>
    </lineage>
</organism>